<dbReference type="CDD" id="cd16917">
    <property type="entry name" value="HATPase_UhpB-NarQ-NarX-like"/>
    <property type="match status" value="1"/>
</dbReference>
<dbReference type="RefSeq" id="WP_347611448.1">
    <property type="nucleotide sequence ID" value="NZ_JBDPZC010000007.1"/>
</dbReference>
<feature type="domain" description="Histidine kinase" evidence="10">
    <location>
        <begin position="257"/>
        <end position="451"/>
    </location>
</feature>
<dbReference type="CDD" id="cd18774">
    <property type="entry name" value="PDC2_HK_sensor"/>
    <property type="match status" value="1"/>
</dbReference>
<keyword evidence="3" id="KW-0808">Transferase</keyword>
<dbReference type="Pfam" id="PF02518">
    <property type="entry name" value="HATPase_c"/>
    <property type="match status" value="1"/>
</dbReference>
<organism evidence="11 12">
    <name type="scientific">Roseateles flavus</name>
    <dbReference type="NCBI Taxonomy" id="3149041"/>
    <lineage>
        <taxon>Bacteria</taxon>
        <taxon>Pseudomonadati</taxon>
        <taxon>Pseudomonadota</taxon>
        <taxon>Betaproteobacteria</taxon>
        <taxon>Burkholderiales</taxon>
        <taxon>Sphaerotilaceae</taxon>
        <taxon>Roseateles</taxon>
    </lineage>
</organism>
<dbReference type="InterPro" id="IPR036890">
    <property type="entry name" value="HATPase_C_sf"/>
</dbReference>
<dbReference type="PANTHER" id="PTHR24421:SF59">
    <property type="entry name" value="OXYGEN SENSOR HISTIDINE KINASE NREB"/>
    <property type="match status" value="1"/>
</dbReference>
<comment type="caution">
    <text evidence="11">The sequence shown here is derived from an EMBL/GenBank/DDBJ whole genome shotgun (WGS) entry which is preliminary data.</text>
</comment>
<reference evidence="11 12" key="1">
    <citation type="submission" date="2024-05" db="EMBL/GenBank/DDBJ databases">
        <title>Roseateles sp. 2.12 16S ribosomal RNA gene Genome sequencing and assembly.</title>
        <authorList>
            <person name="Woo H."/>
        </authorList>
    </citation>
    <scope>NUCLEOTIDE SEQUENCE [LARGE SCALE GENOMIC DNA]</scope>
    <source>
        <strain evidence="11 12">2.12</strain>
    </source>
</reference>
<keyword evidence="6 9" id="KW-1133">Transmembrane helix</keyword>
<evidence type="ECO:0000256" key="2">
    <source>
        <dbReference type="ARBA" id="ARBA00022475"/>
    </source>
</evidence>
<evidence type="ECO:0000313" key="11">
    <source>
        <dbReference type="EMBL" id="MEO3714342.1"/>
    </source>
</evidence>
<dbReference type="InterPro" id="IPR033480">
    <property type="entry name" value="sCache_2"/>
</dbReference>
<evidence type="ECO:0000256" key="3">
    <source>
        <dbReference type="ARBA" id="ARBA00022679"/>
    </source>
</evidence>
<dbReference type="Pfam" id="PF07730">
    <property type="entry name" value="HisKA_3"/>
    <property type="match status" value="1"/>
</dbReference>
<dbReference type="PROSITE" id="PS50109">
    <property type="entry name" value="HIS_KIN"/>
    <property type="match status" value="1"/>
</dbReference>
<keyword evidence="12" id="KW-1185">Reference proteome</keyword>
<dbReference type="InterPro" id="IPR003594">
    <property type="entry name" value="HATPase_dom"/>
</dbReference>
<evidence type="ECO:0000256" key="1">
    <source>
        <dbReference type="ARBA" id="ARBA00004651"/>
    </source>
</evidence>
<comment type="subcellular location">
    <subcellularLocation>
        <location evidence="1">Cell membrane</location>
        <topology evidence="1">Multi-pass membrane protein</topology>
    </subcellularLocation>
</comment>
<keyword evidence="5" id="KW-0418">Kinase</keyword>
<dbReference type="Gene3D" id="1.20.5.1930">
    <property type="match status" value="1"/>
</dbReference>
<dbReference type="Proteomes" id="UP001462640">
    <property type="component" value="Unassembled WGS sequence"/>
</dbReference>
<dbReference type="SMART" id="SM01049">
    <property type="entry name" value="Cache_2"/>
    <property type="match status" value="1"/>
</dbReference>
<protein>
    <submittedName>
        <fullName evidence="11">Cache domain-containing protein</fullName>
    </submittedName>
</protein>
<dbReference type="EMBL" id="JBDPZC010000007">
    <property type="protein sequence ID" value="MEO3714342.1"/>
    <property type="molecule type" value="Genomic_DNA"/>
</dbReference>
<keyword evidence="7" id="KW-0902">Two-component regulatory system</keyword>
<dbReference type="InterPro" id="IPR005467">
    <property type="entry name" value="His_kinase_dom"/>
</dbReference>
<evidence type="ECO:0000256" key="6">
    <source>
        <dbReference type="ARBA" id="ARBA00022989"/>
    </source>
</evidence>
<sequence>MKLRGKILLLAIAPLLASLALIAVGVRQQEGELVAREHATVQRAYMEARRDELRHYVDLALSTVQPLYAQAQGQDALTRRHASEQALQRLATLDYGADGYFFVYDLQGRVLMHSRQPELLGQNLWELRDARGQPTIQRLIAQARAGGGYVEYLWRKPSSQQMAPKLGYVVALPEWNWMMGTGLYLDGIQATLDQLDREAQGNIARTLWWIVGIALAGIVLISASALALNLSEHRLAEQKLRLLAHEVVRSQEEERAHLARELHDGISQTLVSTKLLVEANLREPRPALLQQAVERLSSSLHEVRRISHRLRPALLDTLGLDAALEHLARECETAGGPRIDCSCEPRPLPTLPEVAVTVLFRVAQEALTNALKHAQAGQVLLQLQAPAGGDLSLVVQDDGQGFDLRAQNLHPQQGIGLRNMRERLAAIGGQLDIQTRPGHGTWIEARLPAEALARLASDNAVS</sequence>
<evidence type="ECO:0000313" key="12">
    <source>
        <dbReference type="Proteomes" id="UP001462640"/>
    </source>
</evidence>
<feature type="transmembrane region" description="Helical" evidence="9">
    <location>
        <begin position="207"/>
        <end position="231"/>
    </location>
</feature>
<evidence type="ECO:0000256" key="8">
    <source>
        <dbReference type="ARBA" id="ARBA00023136"/>
    </source>
</evidence>
<dbReference type="PIRSF" id="PIRSF037314">
    <property type="entry name" value="STHK_MctS"/>
    <property type="match status" value="1"/>
</dbReference>
<dbReference type="PANTHER" id="PTHR24421">
    <property type="entry name" value="NITRATE/NITRITE SENSOR PROTEIN NARX-RELATED"/>
    <property type="match status" value="1"/>
</dbReference>
<dbReference type="Gene3D" id="3.30.565.10">
    <property type="entry name" value="Histidine kinase-like ATPase, C-terminal domain"/>
    <property type="match status" value="1"/>
</dbReference>
<evidence type="ECO:0000259" key="10">
    <source>
        <dbReference type="PROSITE" id="PS50109"/>
    </source>
</evidence>
<keyword evidence="8 9" id="KW-0472">Membrane</keyword>
<evidence type="ECO:0000256" key="9">
    <source>
        <dbReference type="SAM" id="Phobius"/>
    </source>
</evidence>
<name>A0ABV0GHA8_9BURK</name>
<dbReference type="InterPro" id="IPR017171">
    <property type="entry name" value="Sig_transdc_His_kinase_MctS"/>
</dbReference>
<dbReference type="Gene3D" id="3.30.450.20">
    <property type="entry name" value="PAS domain"/>
    <property type="match status" value="1"/>
</dbReference>
<dbReference type="SMART" id="SM00387">
    <property type="entry name" value="HATPase_c"/>
    <property type="match status" value="1"/>
</dbReference>
<proteinExistence type="predicted"/>
<evidence type="ECO:0000256" key="5">
    <source>
        <dbReference type="ARBA" id="ARBA00022777"/>
    </source>
</evidence>
<keyword evidence="2" id="KW-1003">Cell membrane</keyword>
<evidence type="ECO:0000256" key="4">
    <source>
        <dbReference type="ARBA" id="ARBA00022692"/>
    </source>
</evidence>
<dbReference type="SUPFAM" id="SSF55874">
    <property type="entry name" value="ATPase domain of HSP90 chaperone/DNA topoisomerase II/histidine kinase"/>
    <property type="match status" value="1"/>
</dbReference>
<dbReference type="InterPro" id="IPR050482">
    <property type="entry name" value="Sensor_HK_TwoCompSys"/>
</dbReference>
<gene>
    <name evidence="11" type="ORF">ABDJ40_16375</name>
</gene>
<accession>A0ABV0GHA8</accession>
<dbReference type="InterPro" id="IPR011712">
    <property type="entry name" value="Sig_transdc_His_kin_sub3_dim/P"/>
</dbReference>
<keyword evidence="4 9" id="KW-0812">Transmembrane</keyword>
<evidence type="ECO:0000256" key="7">
    <source>
        <dbReference type="ARBA" id="ARBA00023012"/>
    </source>
</evidence>
<dbReference type="Pfam" id="PF17200">
    <property type="entry name" value="sCache_2"/>
    <property type="match status" value="1"/>
</dbReference>